<name>A0A6N1NNF0_9VIRU</name>
<keyword evidence="1" id="KW-0812">Transmembrane</keyword>
<evidence type="ECO:0000313" key="2">
    <source>
        <dbReference type="EMBL" id="QKU34407.1"/>
    </source>
</evidence>
<sequence>MYPLLLDNRLGFFYTMRHLYARLIYIVVLLFSIDFPIILDTHYKISSKKPINVASFFCGVVSLLTLLAYVGYLFFRHKKIIKHVKNHYIFEKIDATYYEIYPLKHATSAYKTYCGNTEYLNIYSYNYYDQPYIYVENQPVNLPFMIIGKTRKSWLILDSNYNNDMIIDADELNALHQKYNFNLATDKVFKYTKEFYLCIVNKIGYLGDSTDAITKTITLFYFDKHDWQFMIVGVLFALVAVFL</sequence>
<accession>A0A6N1NNF0</accession>
<dbReference type="EMBL" id="MF405918">
    <property type="protein sequence ID" value="QKU34407.1"/>
    <property type="molecule type" value="Genomic_DNA"/>
</dbReference>
<protein>
    <submittedName>
        <fullName evidence="2">Putative ORFan</fullName>
    </submittedName>
</protein>
<keyword evidence="1" id="KW-1133">Transmembrane helix</keyword>
<dbReference type="KEGG" id="vg:80517727"/>
<organism evidence="2">
    <name type="scientific">Tupanvirus deep ocean</name>
    <dbReference type="NCBI Taxonomy" id="2126984"/>
    <lineage>
        <taxon>Viruses</taxon>
        <taxon>Varidnaviria</taxon>
        <taxon>Bamfordvirae</taxon>
        <taxon>Nucleocytoviricota</taxon>
        <taxon>Megaviricetes</taxon>
        <taxon>Imitervirales</taxon>
        <taxon>Mimiviridae</taxon>
        <taxon>Megamimivirinae</taxon>
        <taxon>Tupanvirus</taxon>
        <taxon>Tupanvirus altamarinense</taxon>
    </lineage>
</organism>
<keyword evidence="1" id="KW-0472">Membrane</keyword>
<reference evidence="2" key="2">
    <citation type="journal article" date="2018" name="Nat. Commun.">
        <title>Tailed giant Tupanvirus possesses the most complete translational apparatus of the known virosphere.</title>
        <authorList>
            <person name="Abrahao J."/>
            <person name="Silva L."/>
            <person name="Silva L.S."/>
            <person name="Khalil J.Y.B."/>
            <person name="Rodrigues R."/>
            <person name="Arantes T."/>
            <person name="Assis F."/>
            <person name="Boratto P."/>
            <person name="Andrade M."/>
            <person name="Kroon E.G."/>
            <person name="Ribeiro B."/>
            <person name="Bergier I."/>
            <person name="Seligmann H."/>
            <person name="Ghigo E."/>
            <person name="Colson P."/>
            <person name="Levasseur A."/>
            <person name="Kroemer G."/>
            <person name="Raoult D."/>
            <person name="La Scola B."/>
        </authorList>
    </citation>
    <scope>NUCLEOTIDE SEQUENCE [LARGE SCALE GENOMIC DNA]</scope>
    <source>
        <strain evidence="2">Deep ocean</strain>
    </source>
</reference>
<evidence type="ECO:0000256" key="1">
    <source>
        <dbReference type="SAM" id="Phobius"/>
    </source>
</evidence>
<feature type="transmembrane region" description="Helical" evidence="1">
    <location>
        <begin position="51"/>
        <end position="75"/>
    </location>
</feature>
<reference evidence="2" key="1">
    <citation type="submission" date="2017-06" db="EMBL/GenBank/DDBJ databases">
        <authorList>
            <person name="Assis F.L."/>
            <person name="Abrahao J.S."/>
            <person name="Silva L."/>
            <person name="Khalil J.B."/>
            <person name="Rodrigues R."/>
            <person name="Silva L.S."/>
            <person name="Boratto P."/>
            <person name="Andrade M."/>
            <person name="Kroon E.G."/>
            <person name="Ribeiro B."/>
            <person name="Bergier I."/>
            <person name="Seligmann H."/>
            <person name="Ghigo E."/>
            <person name="Colson P."/>
            <person name="Levasseur A."/>
            <person name="Raoult D."/>
            <person name="Scola B.L."/>
        </authorList>
    </citation>
    <scope>NUCLEOTIDE SEQUENCE</scope>
    <source>
        <strain evidence="2">Deep ocean</strain>
    </source>
</reference>
<dbReference type="RefSeq" id="YP_010781036.1">
    <property type="nucleotide sequence ID" value="NC_075038.1"/>
</dbReference>
<feature type="transmembrane region" description="Helical" evidence="1">
    <location>
        <begin position="20"/>
        <end position="39"/>
    </location>
</feature>
<dbReference type="GeneID" id="80517727"/>
<proteinExistence type="predicted"/>